<gene>
    <name evidence="2" type="ORF">CAPTEDRAFT_218835</name>
</gene>
<proteinExistence type="predicted"/>
<keyword evidence="4" id="KW-1185">Reference proteome</keyword>
<dbReference type="EMBL" id="AMQN01018529">
    <property type="status" value="NOT_ANNOTATED_CDS"/>
    <property type="molecule type" value="Genomic_DNA"/>
</dbReference>
<evidence type="ECO:0000313" key="4">
    <source>
        <dbReference type="Proteomes" id="UP000014760"/>
    </source>
</evidence>
<reference evidence="3" key="3">
    <citation type="submission" date="2015-06" db="UniProtKB">
        <authorList>
            <consortium name="EnsemblMetazoa"/>
        </authorList>
    </citation>
    <scope>IDENTIFICATION</scope>
</reference>
<dbReference type="HOGENOM" id="CLU_824504_0_0_1"/>
<reference evidence="2 4" key="2">
    <citation type="journal article" date="2013" name="Nature">
        <title>Insights into bilaterian evolution from three spiralian genomes.</title>
        <authorList>
            <person name="Simakov O."/>
            <person name="Marletaz F."/>
            <person name="Cho S.J."/>
            <person name="Edsinger-Gonzales E."/>
            <person name="Havlak P."/>
            <person name="Hellsten U."/>
            <person name="Kuo D.H."/>
            <person name="Larsson T."/>
            <person name="Lv J."/>
            <person name="Arendt D."/>
            <person name="Savage R."/>
            <person name="Osoegawa K."/>
            <person name="de Jong P."/>
            <person name="Grimwood J."/>
            <person name="Chapman J.A."/>
            <person name="Shapiro H."/>
            <person name="Aerts A."/>
            <person name="Otillar R.P."/>
            <person name="Terry A.Y."/>
            <person name="Boore J.L."/>
            <person name="Grigoriev I.V."/>
            <person name="Lindberg D.R."/>
            <person name="Seaver E.C."/>
            <person name="Weisblat D.A."/>
            <person name="Putnam N.H."/>
            <person name="Rokhsar D.S."/>
        </authorList>
    </citation>
    <scope>NUCLEOTIDE SEQUENCE</scope>
    <source>
        <strain evidence="2 4">I ESC-2004</strain>
    </source>
</reference>
<accession>R7V7D7</accession>
<dbReference type="AlphaFoldDB" id="R7V7D7"/>
<organism evidence="2">
    <name type="scientific">Capitella teleta</name>
    <name type="common">Polychaete worm</name>
    <dbReference type="NCBI Taxonomy" id="283909"/>
    <lineage>
        <taxon>Eukaryota</taxon>
        <taxon>Metazoa</taxon>
        <taxon>Spiralia</taxon>
        <taxon>Lophotrochozoa</taxon>
        <taxon>Annelida</taxon>
        <taxon>Polychaeta</taxon>
        <taxon>Sedentaria</taxon>
        <taxon>Scolecida</taxon>
        <taxon>Capitellidae</taxon>
        <taxon>Capitella</taxon>
    </lineage>
</organism>
<protein>
    <submittedName>
        <fullName evidence="2 3">Uncharacterized protein</fullName>
    </submittedName>
</protein>
<evidence type="ECO:0000313" key="2">
    <source>
        <dbReference type="EMBL" id="ELU14479.1"/>
    </source>
</evidence>
<name>R7V7D7_CAPTE</name>
<feature type="region of interest" description="Disordered" evidence="1">
    <location>
        <begin position="87"/>
        <end position="119"/>
    </location>
</feature>
<evidence type="ECO:0000313" key="3">
    <source>
        <dbReference type="EnsemblMetazoa" id="CapteP218835"/>
    </source>
</evidence>
<sequence>MSSLYDLKWHFHGSSVKHLPARCSDYIKRLRLKFEFPTTTQYSLKPVDDIVMPMQLPVVISKVMTSEMTSEAPIDLSIRVSQEDRPLDLSVKTDRSSPVSPSPPKKVYSQPARDTSYSPDGLMNGSFKDWMATGHMNSYSPFSARSVPFFSYPAMHVPWCFRLDISPSFYMAQNKDEINASKPPVNVAGSTLLMSGGSMLSRTNVEKTDLMQEDSLNGKLKSMTSSRRKRKHRNSPSPNNQNGGALQESAMKDDRSISGGPRVNFSVMSGGGLVNGDTEIKSHPDTLCNCHGGRKNSGLLLCPVHKVQLPKLSIPNDPKDSSWISAYVSTLRKDVKR</sequence>
<dbReference type="Proteomes" id="UP000014760">
    <property type="component" value="Unassembled WGS sequence"/>
</dbReference>
<dbReference type="EMBL" id="KB294477">
    <property type="protein sequence ID" value="ELU14479.1"/>
    <property type="molecule type" value="Genomic_DNA"/>
</dbReference>
<feature type="region of interest" description="Disordered" evidence="1">
    <location>
        <begin position="207"/>
        <end position="263"/>
    </location>
</feature>
<evidence type="ECO:0000256" key="1">
    <source>
        <dbReference type="SAM" id="MobiDB-lite"/>
    </source>
</evidence>
<reference evidence="4" key="1">
    <citation type="submission" date="2012-12" db="EMBL/GenBank/DDBJ databases">
        <authorList>
            <person name="Hellsten U."/>
            <person name="Grimwood J."/>
            <person name="Chapman J.A."/>
            <person name="Shapiro H."/>
            <person name="Aerts A."/>
            <person name="Otillar R.P."/>
            <person name="Terry A.Y."/>
            <person name="Boore J.L."/>
            <person name="Simakov O."/>
            <person name="Marletaz F."/>
            <person name="Cho S.-J."/>
            <person name="Edsinger-Gonzales E."/>
            <person name="Havlak P."/>
            <person name="Kuo D.-H."/>
            <person name="Larsson T."/>
            <person name="Lv J."/>
            <person name="Arendt D."/>
            <person name="Savage R."/>
            <person name="Osoegawa K."/>
            <person name="de Jong P."/>
            <person name="Lindberg D.R."/>
            <person name="Seaver E.C."/>
            <person name="Weisblat D.A."/>
            <person name="Putnam N.H."/>
            <person name="Grigoriev I.V."/>
            <person name="Rokhsar D.S."/>
        </authorList>
    </citation>
    <scope>NUCLEOTIDE SEQUENCE</scope>
    <source>
        <strain evidence="4">I ESC-2004</strain>
    </source>
</reference>
<feature type="compositionally biased region" description="Polar residues" evidence="1">
    <location>
        <begin position="235"/>
        <end position="244"/>
    </location>
</feature>
<dbReference type="EnsemblMetazoa" id="CapteT218835">
    <property type="protein sequence ID" value="CapteP218835"/>
    <property type="gene ID" value="CapteG218835"/>
</dbReference>